<feature type="compositionally biased region" description="Basic and acidic residues" evidence="1">
    <location>
        <begin position="431"/>
        <end position="441"/>
    </location>
</feature>
<keyword evidence="3" id="KW-1185">Reference proteome</keyword>
<sequence length="461" mass="52123">MESPDIVNLLSLPIPDRSLSLRKKWPHPLDESLTGHGGVKWTAEEKAALDIAVLVVRAVNGQCDPLDPSLDVDAAAMEERRKCQNSALVHYSWHNTPHQATEDVLKLQRQFCQAVLGGKAKLTFQRLIESPAMAKFVWSRRELQLWSEKAYGLKKGDPKWTVQEVVSIPAVYGQSEVQGPASDVAVQEQLAYRSLLRWNWDGKTQLDEFLTSRNRLEWSSTDGTVRYRCPRTWPRCLRIRYDPGRIEGAPGFAELARMTVGKDKKLMAYRILAVVRLGSHGLKDFVRVYDDDCRDARPMATLTLGLHYIDNEWSLGEAGSSYMLYFIKCDTDHVPSLPPKEVVLHSLPDANRAVQVMAMQHVGSGEDGTKPLPYETIMLKAPRGPSLKDSFHDPRPSRRSLSHKDRTSVVVGSEGRSDFTPTDQGPSSSKRSIDEGENVRDRVRKRLKDQGNYNELYYGRR</sequence>
<gene>
    <name evidence="2" type="ORF">Daus18300_013814</name>
</gene>
<proteinExistence type="predicted"/>
<comment type="caution">
    <text evidence="2">The sequence shown here is derived from an EMBL/GenBank/DDBJ whole genome shotgun (WGS) entry which is preliminary data.</text>
</comment>
<organism evidence="2 3">
    <name type="scientific">Diaporthe australafricana</name>
    <dbReference type="NCBI Taxonomy" id="127596"/>
    <lineage>
        <taxon>Eukaryota</taxon>
        <taxon>Fungi</taxon>
        <taxon>Dikarya</taxon>
        <taxon>Ascomycota</taxon>
        <taxon>Pezizomycotina</taxon>
        <taxon>Sordariomycetes</taxon>
        <taxon>Sordariomycetidae</taxon>
        <taxon>Diaporthales</taxon>
        <taxon>Diaporthaceae</taxon>
        <taxon>Diaporthe</taxon>
    </lineage>
</organism>
<evidence type="ECO:0000313" key="2">
    <source>
        <dbReference type="EMBL" id="KAL1847825.1"/>
    </source>
</evidence>
<dbReference type="Proteomes" id="UP001583177">
    <property type="component" value="Unassembled WGS sequence"/>
</dbReference>
<dbReference type="EMBL" id="JAWRVE010000232">
    <property type="protein sequence ID" value="KAL1847825.1"/>
    <property type="molecule type" value="Genomic_DNA"/>
</dbReference>
<name>A0ABR3VXM9_9PEZI</name>
<feature type="compositionally biased region" description="Polar residues" evidence="1">
    <location>
        <begin position="419"/>
        <end position="430"/>
    </location>
</feature>
<accession>A0ABR3VXM9</accession>
<feature type="region of interest" description="Disordered" evidence="1">
    <location>
        <begin position="383"/>
        <end position="461"/>
    </location>
</feature>
<evidence type="ECO:0000313" key="3">
    <source>
        <dbReference type="Proteomes" id="UP001583177"/>
    </source>
</evidence>
<feature type="compositionally biased region" description="Basic and acidic residues" evidence="1">
    <location>
        <begin position="389"/>
        <end position="407"/>
    </location>
</feature>
<evidence type="ECO:0000256" key="1">
    <source>
        <dbReference type="SAM" id="MobiDB-lite"/>
    </source>
</evidence>
<protein>
    <submittedName>
        <fullName evidence="2">Uncharacterized protein</fullName>
    </submittedName>
</protein>
<reference evidence="2 3" key="1">
    <citation type="journal article" date="2024" name="IMA Fungus">
        <title>IMA Genome - F19 : A genome assembly and annotation guide to empower mycologists, including annotated draft genome sequences of Ceratocystis pirilliformis, Diaporthe australafricana, Fusarium ophioides, Paecilomyces lecythidis, and Sporothrix stenoceras.</title>
        <authorList>
            <person name="Aylward J."/>
            <person name="Wilson A.M."/>
            <person name="Visagie C.M."/>
            <person name="Spraker J."/>
            <person name="Barnes I."/>
            <person name="Buitendag C."/>
            <person name="Ceriani C."/>
            <person name="Del Mar Angel L."/>
            <person name="du Plessis D."/>
            <person name="Fuchs T."/>
            <person name="Gasser K."/>
            <person name="Kramer D."/>
            <person name="Li W."/>
            <person name="Munsamy K."/>
            <person name="Piso A."/>
            <person name="Price J.L."/>
            <person name="Sonnekus B."/>
            <person name="Thomas C."/>
            <person name="van der Nest A."/>
            <person name="van Dijk A."/>
            <person name="van Heerden A."/>
            <person name="van Vuuren N."/>
            <person name="Yilmaz N."/>
            <person name="Duong T.A."/>
            <person name="van der Merwe N.A."/>
            <person name="Wingfield M.J."/>
            <person name="Wingfield B.D."/>
        </authorList>
    </citation>
    <scope>NUCLEOTIDE SEQUENCE [LARGE SCALE GENOMIC DNA]</scope>
    <source>
        <strain evidence="2 3">CMW 18300</strain>
    </source>
</reference>